<gene>
    <name evidence="2" type="ORF">SAMN05216559_2051</name>
</gene>
<dbReference type="RefSeq" id="WP_218155552.1">
    <property type="nucleotide sequence ID" value="NZ_FOZK01000002.1"/>
</dbReference>
<dbReference type="PROSITE" id="PS51318">
    <property type="entry name" value="TAT"/>
    <property type="match status" value="1"/>
</dbReference>
<evidence type="ECO:0000313" key="2">
    <source>
        <dbReference type="EMBL" id="SFR98537.1"/>
    </source>
</evidence>
<accession>A0A1I6L550</accession>
<dbReference type="Proteomes" id="UP000199062">
    <property type="component" value="Unassembled WGS sequence"/>
</dbReference>
<dbReference type="OrthoDB" id="11236at2157"/>
<sequence>MVAYRNDDGDRGNGESSEGRSRRDLLKNAGIAVGSAVGLRAATSPGAADSDEIRELDLRDGVPPVAAAPQGEDEVVFNVHGYSASSFSVTGARRLQGTLREVGNTETVTAVTWDDSGGPIGALTNARDQGGVFADWMAAYLKENPGTTVRVLGHSMGGIVTFEFLAGAEGRFTVANADTIGSYAASDAPCEGSGFHDAIESAAESVGNYYSTNDGIARLGSGPASCSAGALPSNYVDVDVSDSVVGHTSYKASTGCVQAIVDNYVSGGDDGTPTETPTETTSPTDTPTETETGSPTDTESPTETPPEPPTETGPTIDTFDVSEEGFGNDPDVEWAVSDADGDLATVESTLRSYAGRTLDSATSDVSGTTAEGRHELDTLSWWKDVVELTVTDEAGNSVTERAPAP</sequence>
<feature type="region of interest" description="Disordered" evidence="1">
    <location>
        <begin position="265"/>
        <end position="331"/>
    </location>
</feature>
<feature type="compositionally biased region" description="Low complexity" evidence="1">
    <location>
        <begin position="271"/>
        <end position="302"/>
    </location>
</feature>
<feature type="region of interest" description="Disordered" evidence="1">
    <location>
        <begin position="1"/>
        <end position="25"/>
    </location>
</feature>
<organism evidence="2 3">
    <name type="scientific">Halomicrobium zhouii</name>
    <dbReference type="NCBI Taxonomy" id="767519"/>
    <lineage>
        <taxon>Archaea</taxon>
        <taxon>Methanobacteriati</taxon>
        <taxon>Methanobacteriota</taxon>
        <taxon>Stenosarchaea group</taxon>
        <taxon>Halobacteria</taxon>
        <taxon>Halobacteriales</taxon>
        <taxon>Haloarculaceae</taxon>
        <taxon>Halomicrobium</taxon>
    </lineage>
</organism>
<evidence type="ECO:0000256" key="1">
    <source>
        <dbReference type="SAM" id="MobiDB-lite"/>
    </source>
</evidence>
<keyword evidence="3" id="KW-1185">Reference proteome</keyword>
<protein>
    <recommendedName>
        <fullName evidence="4">Alpha/beta hydrolase</fullName>
    </recommendedName>
</protein>
<reference evidence="2 3" key="1">
    <citation type="submission" date="2016-10" db="EMBL/GenBank/DDBJ databases">
        <authorList>
            <person name="de Groot N.N."/>
        </authorList>
    </citation>
    <scope>NUCLEOTIDE SEQUENCE [LARGE SCALE GENOMIC DNA]</scope>
    <source>
        <strain evidence="2 3">CGMCC 1.10457</strain>
    </source>
</reference>
<dbReference type="Gene3D" id="3.40.50.1820">
    <property type="entry name" value="alpha/beta hydrolase"/>
    <property type="match status" value="1"/>
</dbReference>
<dbReference type="EMBL" id="FOZK01000002">
    <property type="protein sequence ID" value="SFR98537.1"/>
    <property type="molecule type" value="Genomic_DNA"/>
</dbReference>
<evidence type="ECO:0008006" key="4">
    <source>
        <dbReference type="Google" id="ProtNLM"/>
    </source>
</evidence>
<evidence type="ECO:0000313" key="3">
    <source>
        <dbReference type="Proteomes" id="UP000199062"/>
    </source>
</evidence>
<dbReference type="AlphaFoldDB" id="A0A1I6L550"/>
<proteinExistence type="predicted"/>
<dbReference type="InterPro" id="IPR006311">
    <property type="entry name" value="TAT_signal"/>
</dbReference>
<dbReference type="InterPro" id="IPR029058">
    <property type="entry name" value="AB_hydrolase_fold"/>
</dbReference>
<dbReference type="SUPFAM" id="SSF53474">
    <property type="entry name" value="alpha/beta-Hydrolases"/>
    <property type="match status" value="1"/>
</dbReference>
<name>A0A1I6L550_9EURY</name>